<evidence type="ECO:0000313" key="2">
    <source>
        <dbReference type="Proteomes" id="UP001187682"/>
    </source>
</evidence>
<evidence type="ECO:0000313" key="1">
    <source>
        <dbReference type="EMBL" id="SPN99982.1"/>
    </source>
</evidence>
<name>A0AAE8STF3_9PEZI</name>
<protein>
    <submittedName>
        <fullName evidence="1">Uncharacterized protein</fullName>
    </submittedName>
</protein>
<gene>
    <name evidence="1" type="ORF">DNG_02834</name>
</gene>
<dbReference type="AlphaFoldDB" id="A0AAE8STF3"/>
<dbReference type="EMBL" id="ONZQ02000003">
    <property type="protein sequence ID" value="SPN99982.1"/>
    <property type="molecule type" value="Genomic_DNA"/>
</dbReference>
<accession>A0AAE8STF3</accession>
<sequence>MASLVSRRFFTTTARRLVAQTDEKVSSEASNVPALALGAGVAVTFAGAAFYFRRSDISSEEVPWDEAVLAKHKWAAKEAPSALNAVVIPNVTLPKEVHDKLNKWGKEGYP</sequence>
<comment type="caution">
    <text evidence="1">The sequence shown here is derived from an EMBL/GenBank/DDBJ whole genome shotgun (WGS) entry which is preliminary data.</text>
</comment>
<dbReference type="PANTHER" id="PTHR40466">
    <property type="entry name" value="EXPRESSED PROTEIN"/>
    <property type="match status" value="1"/>
</dbReference>
<reference evidence="1" key="1">
    <citation type="submission" date="2018-03" db="EMBL/GenBank/DDBJ databases">
        <authorList>
            <person name="Guldener U."/>
        </authorList>
    </citation>
    <scope>NUCLEOTIDE SEQUENCE</scope>
</reference>
<proteinExistence type="predicted"/>
<dbReference type="Proteomes" id="UP001187682">
    <property type="component" value="Unassembled WGS sequence"/>
</dbReference>
<keyword evidence="2" id="KW-1185">Reference proteome</keyword>
<dbReference type="PANTHER" id="PTHR40466:SF1">
    <property type="entry name" value="FUNGAL PROTEIN"/>
    <property type="match status" value="1"/>
</dbReference>
<dbReference type="InterPro" id="IPR039965">
    <property type="entry name" value="C3H7.08c"/>
</dbReference>
<organism evidence="1 2">
    <name type="scientific">Cephalotrichum gorgonifer</name>
    <dbReference type="NCBI Taxonomy" id="2041049"/>
    <lineage>
        <taxon>Eukaryota</taxon>
        <taxon>Fungi</taxon>
        <taxon>Dikarya</taxon>
        <taxon>Ascomycota</taxon>
        <taxon>Pezizomycotina</taxon>
        <taxon>Sordariomycetes</taxon>
        <taxon>Hypocreomycetidae</taxon>
        <taxon>Microascales</taxon>
        <taxon>Microascaceae</taxon>
        <taxon>Cephalotrichum</taxon>
    </lineage>
</organism>